<name>A0AAD4R8N8_9BILA</name>
<accession>A0AAD4R8N8</accession>
<evidence type="ECO:0000313" key="3">
    <source>
        <dbReference type="Proteomes" id="UP001201812"/>
    </source>
</evidence>
<sequence length="189" mass="20838">MRKGRELKRGPQKEKKGRTAALGREPAENVRPTERCERAGRVGGRTDRPLQHPGAHVNLAVGWQREQNCEQAASHRRSLEEIVEINRALGEVENVVVGWCVTGKKFSGIEVTQQQQHIINLRQIDASVADHQRDGGGISGSGLRDRYATLPTLIQSTATHSSLAPVCLGKHTNDHADDDEAETSEGWKE</sequence>
<evidence type="ECO:0000256" key="1">
    <source>
        <dbReference type="SAM" id="MobiDB-lite"/>
    </source>
</evidence>
<comment type="caution">
    <text evidence="2">The sequence shown here is derived from an EMBL/GenBank/DDBJ whole genome shotgun (WGS) entry which is preliminary data.</text>
</comment>
<dbReference type="EMBL" id="JAKKPZ010000002">
    <property type="protein sequence ID" value="KAI1725265.1"/>
    <property type="molecule type" value="Genomic_DNA"/>
</dbReference>
<keyword evidence="3" id="KW-1185">Reference proteome</keyword>
<reference evidence="2" key="1">
    <citation type="submission" date="2022-01" db="EMBL/GenBank/DDBJ databases">
        <title>Genome Sequence Resource for Two Populations of Ditylenchus destructor, the Migratory Endoparasitic Phytonematode.</title>
        <authorList>
            <person name="Zhang H."/>
            <person name="Lin R."/>
            <person name="Xie B."/>
        </authorList>
    </citation>
    <scope>NUCLEOTIDE SEQUENCE</scope>
    <source>
        <strain evidence="2">BazhouSP</strain>
    </source>
</reference>
<gene>
    <name evidence="2" type="ORF">DdX_01917</name>
</gene>
<feature type="region of interest" description="Disordered" evidence="1">
    <location>
        <begin position="1"/>
        <end position="53"/>
    </location>
</feature>
<dbReference type="Proteomes" id="UP001201812">
    <property type="component" value="Unassembled WGS sequence"/>
</dbReference>
<organism evidence="2 3">
    <name type="scientific">Ditylenchus destructor</name>
    <dbReference type="NCBI Taxonomy" id="166010"/>
    <lineage>
        <taxon>Eukaryota</taxon>
        <taxon>Metazoa</taxon>
        <taxon>Ecdysozoa</taxon>
        <taxon>Nematoda</taxon>
        <taxon>Chromadorea</taxon>
        <taxon>Rhabditida</taxon>
        <taxon>Tylenchina</taxon>
        <taxon>Tylenchomorpha</taxon>
        <taxon>Sphaerularioidea</taxon>
        <taxon>Anguinidae</taxon>
        <taxon>Anguininae</taxon>
        <taxon>Ditylenchus</taxon>
    </lineage>
</organism>
<feature type="compositionally biased region" description="Basic and acidic residues" evidence="1">
    <location>
        <begin position="25"/>
        <end position="50"/>
    </location>
</feature>
<proteinExistence type="predicted"/>
<evidence type="ECO:0000313" key="2">
    <source>
        <dbReference type="EMBL" id="KAI1725265.1"/>
    </source>
</evidence>
<dbReference type="AlphaFoldDB" id="A0AAD4R8N8"/>
<protein>
    <submittedName>
        <fullName evidence="2">Uncharacterized protein</fullName>
    </submittedName>
</protein>